<sequence>MGLFNFAAFSLTLFGAALLLAGTATPWYITSTEYSDQYGITNSCRQLYGFMTVRQCVQQLGLMSRQIFIDCDHTYDQKIDNYDWVKACGDDRSRGLCPFVPASIATMCLMIIAVLIAAVVSLTLLMGAIFKRGGDLTAKIYMFGGISTFVLVLISLIVYGVKFHDTTGVFVYQKDGSSTQEKGYIPI</sequence>
<keyword evidence="1" id="KW-1133">Transmembrane helix</keyword>
<proteinExistence type="predicted"/>
<gene>
    <name evidence="3" type="ORF">PROFUN_16889</name>
</gene>
<feature type="transmembrane region" description="Helical" evidence="1">
    <location>
        <begin position="140"/>
        <end position="161"/>
    </location>
</feature>
<protein>
    <submittedName>
        <fullName evidence="3">Uncharacterized protein</fullName>
    </submittedName>
</protein>
<comment type="caution">
    <text evidence="3">The sequence shown here is derived from an EMBL/GenBank/DDBJ whole genome shotgun (WGS) entry which is preliminary data.</text>
</comment>
<dbReference type="Proteomes" id="UP000241769">
    <property type="component" value="Unassembled WGS sequence"/>
</dbReference>
<keyword evidence="1" id="KW-0472">Membrane</keyword>
<evidence type="ECO:0000313" key="3">
    <source>
        <dbReference type="EMBL" id="PRP73261.1"/>
    </source>
</evidence>
<evidence type="ECO:0000313" key="4">
    <source>
        <dbReference type="Proteomes" id="UP000241769"/>
    </source>
</evidence>
<keyword evidence="4" id="KW-1185">Reference proteome</keyword>
<organism evidence="3 4">
    <name type="scientific">Planoprotostelium fungivorum</name>
    <dbReference type="NCBI Taxonomy" id="1890364"/>
    <lineage>
        <taxon>Eukaryota</taxon>
        <taxon>Amoebozoa</taxon>
        <taxon>Evosea</taxon>
        <taxon>Variosea</taxon>
        <taxon>Cavosteliida</taxon>
        <taxon>Cavosteliaceae</taxon>
        <taxon>Planoprotostelium</taxon>
    </lineage>
</organism>
<keyword evidence="1" id="KW-0812">Transmembrane</keyword>
<accession>A0A2P6MNI5</accession>
<dbReference type="Gene3D" id="1.20.140.150">
    <property type="match status" value="1"/>
</dbReference>
<dbReference type="AlphaFoldDB" id="A0A2P6MNI5"/>
<feature type="signal peptide" evidence="2">
    <location>
        <begin position="1"/>
        <end position="24"/>
    </location>
</feature>
<evidence type="ECO:0000256" key="1">
    <source>
        <dbReference type="SAM" id="Phobius"/>
    </source>
</evidence>
<dbReference type="EMBL" id="MDYQ01000648">
    <property type="protein sequence ID" value="PRP73261.1"/>
    <property type="molecule type" value="Genomic_DNA"/>
</dbReference>
<name>A0A2P6MNI5_9EUKA</name>
<feature type="transmembrane region" description="Helical" evidence="1">
    <location>
        <begin position="104"/>
        <end position="128"/>
    </location>
</feature>
<evidence type="ECO:0000256" key="2">
    <source>
        <dbReference type="SAM" id="SignalP"/>
    </source>
</evidence>
<reference evidence="3 4" key="1">
    <citation type="journal article" date="2018" name="Genome Biol. Evol.">
        <title>Multiple Roots of Fruiting Body Formation in Amoebozoa.</title>
        <authorList>
            <person name="Hillmann F."/>
            <person name="Forbes G."/>
            <person name="Novohradska S."/>
            <person name="Ferling I."/>
            <person name="Riege K."/>
            <person name="Groth M."/>
            <person name="Westermann M."/>
            <person name="Marz M."/>
            <person name="Spaller T."/>
            <person name="Winckler T."/>
            <person name="Schaap P."/>
            <person name="Glockner G."/>
        </authorList>
    </citation>
    <scope>NUCLEOTIDE SEQUENCE [LARGE SCALE GENOMIC DNA]</scope>
    <source>
        <strain evidence="3 4">Jena</strain>
    </source>
</reference>
<dbReference type="InParanoid" id="A0A2P6MNI5"/>
<keyword evidence="2" id="KW-0732">Signal</keyword>
<feature type="chain" id="PRO_5015132448" evidence="2">
    <location>
        <begin position="25"/>
        <end position="187"/>
    </location>
</feature>